<dbReference type="AlphaFoldDB" id="A0A4V5ZX48"/>
<reference evidence="1 2" key="2">
    <citation type="journal article" date="2019" name="G3 (Bethesda)">
        <title>Hybrid Assembly of the Genome of the Entomopathogenic Nematode Steinernema carpocapsae Identifies the X-Chromosome.</title>
        <authorList>
            <person name="Serra L."/>
            <person name="Macchietto M."/>
            <person name="Macias-Munoz A."/>
            <person name="McGill C.J."/>
            <person name="Rodriguez I.M."/>
            <person name="Rodriguez B."/>
            <person name="Murad R."/>
            <person name="Mortazavi A."/>
        </authorList>
    </citation>
    <scope>NUCLEOTIDE SEQUENCE [LARGE SCALE GENOMIC DNA]</scope>
    <source>
        <strain evidence="1 2">ALL</strain>
    </source>
</reference>
<protein>
    <submittedName>
        <fullName evidence="1">Uncharacterized protein</fullName>
    </submittedName>
</protein>
<comment type="caution">
    <text evidence="1">The sequence shown here is derived from an EMBL/GenBank/DDBJ whole genome shotgun (WGS) entry which is preliminary data.</text>
</comment>
<evidence type="ECO:0000313" key="1">
    <source>
        <dbReference type="EMBL" id="TKR58395.1"/>
    </source>
</evidence>
<reference evidence="1 2" key="1">
    <citation type="journal article" date="2015" name="Genome Biol.">
        <title>Comparative genomics of Steinernema reveals deeply conserved gene regulatory networks.</title>
        <authorList>
            <person name="Dillman A.R."/>
            <person name="Macchietto M."/>
            <person name="Porter C.F."/>
            <person name="Rogers A."/>
            <person name="Williams B."/>
            <person name="Antoshechkin I."/>
            <person name="Lee M.M."/>
            <person name="Goodwin Z."/>
            <person name="Lu X."/>
            <person name="Lewis E.E."/>
            <person name="Goodrich-Blair H."/>
            <person name="Stock S.P."/>
            <person name="Adams B.J."/>
            <person name="Sternberg P.W."/>
            <person name="Mortazavi A."/>
        </authorList>
    </citation>
    <scope>NUCLEOTIDE SEQUENCE [LARGE SCALE GENOMIC DNA]</scope>
    <source>
        <strain evidence="1 2">ALL</strain>
    </source>
</reference>
<sequence>MSQKRIFSFAPQLAKSLLEHFKNGSSRYFAIPLHCESNLTLGKRTNLRKHVLSHRDPSKNNCFGFRGRHEFGKEFSANDIRRDVTNFAKSGNGVKKAVNIRVVIASRNILAPSVEECSKCPGSGEIRFLHKQNLNFFAEEARHSVHDEVANRGWRIGGDFCRSKMKGGSKEEITPSLLEDPVIKKGERFIVLREGDQGVDEVSVEVLECKLFTVPNPRHEQKKRVGKLSSRHVS</sequence>
<accession>A0A4V5ZX48</accession>
<dbReference type="Proteomes" id="UP000298663">
    <property type="component" value="Unassembled WGS sequence"/>
</dbReference>
<gene>
    <name evidence="1" type="ORF">L596_029846</name>
</gene>
<organism evidence="1 2">
    <name type="scientific">Steinernema carpocapsae</name>
    <name type="common">Entomopathogenic nematode</name>
    <dbReference type="NCBI Taxonomy" id="34508"/>
    <lineage>
        <taxon>Eukaryota</taxon>
        <taxon>Metazoa</taxon>
        <taxon>Ecdysozoa</taxon>
        <taxon>Nematoda</taxon>
        <taxon>Chromadorea</taxon>
        <taxon>Rhabditida</taxon>
        <taxon>Tylenchina</taxon>
        <taxon>Panagrolaimomorpha</taxon>
        <taxon>Strongyloidoidea</taxon>
        <taxon>Steinernematidae</taxon>
        <taxon>Steinernema</taxon>
    </lineage>
</organism>
<name>A0A4V5ZX48_STECR</name>
<proteinExistence type="predicted"/>
<keyword evidence="2" id="KW-1185">Reference proteome</keyword>
<dbReference type="EMBL" id="AZBU02000013">
    <property type="protein sequence ID" value="TKR58395.1"/>
    <property type="molecule type" value="Genomic_DNA"/>
</dbReference>
<evidence type="ECO:0000313" key="2">
    <source>
        <dbReference type="Proteomes" id="UP000298663"/>
    </source>
</evidence>